<evidence type="ECO:0000256" key="2">
    <source>
        <dbReference type="SAM" id="SignalP"/>
    </source>
</evidence>
<sequence>MMTIMTTCLVMSMGSVQATEATLAQLRTSELQERLAQTEAKRLQLELQMAQARHAMQQLRPTPTLTQIEQELAATELVSVVTDATGSVVVLRYRDELIRLRAEQLGAYDLFAEVHPDKVRLKRLGYFRDLPMTELW</sequence>
<protein>
    <recommendedName>
        <fullName evidence="5">Type IV pilus biogenesis protein PilP</fullName>
    </recommendedName>
</protein>
<organism evidence="3 4">
    <name type="scientific">Pseudidiomarina indica</name>
    <dbReference type="NCBI Taxonomy" id="1159017"/>
    <lineage>
        <taxon>Bacteria</taxon>
        <taxon>Pseudomonadati</taxon>
        <taxon>Pseudomonadota</taxon>
        <taxon>Gammaproteobacteria</taxon>
        <taxon>Alteromonadales</taxon>
        <taxon>Idiomarinaceae</taxon>
        <taxon>Pseudidiomarina</taxon>
    </lineage>
</organism>
<dbReference type="STRING" id="1159017.SAMN02927930_01821"/>
<dbReference type="AlphaFoldDB" id="A0A1G6DP04"/>
<proteinExistence type="predicted"/>
<accession>A0A1G6DP04</accession>
<name>A0A1G6DP04_9GAMM</name>
<reference evidence="4" key="1">
    <citation type="submission" date="2016-10" db="EMBL/GenBank/DDBJ databases">
        <authorList>
            <person name="Varghese N."/>
            <person name="Submissions S."/>
        </authorList>
    </citation>
    <scope>NUCLEOTIDE SEQUENCE [LARGE SCALE GENOMIC DNA]</scope>
    <source>
        <strain evidence="4">CGMCC 1.10824</strain>
    </source>
</reference>
<evidence type="ECO:0008006" key="5">
    <source>
        <dbReference type="Google" id="ProtNLM"/>
    </source>
</evidence>
<keyword evidence="4" id="KW-1185">Reference proteome</keyword>
<keyword evidence="1" id="KW-0175">Coiled coil</keyword>
<dbReference type="EMBL" id="FMXN01000011">
    <property type="protein sequence ID" value="SDB46842.1"/>
    <property type="molecule type" value="Genomic_DNA"/>
</dbReference>
<keyword evidence="2" id="KW-0732">Signal</keyword>
<dbReference type="Proteomes" id="UP000199626">
    <property type="component" value="Unassembled WGS sequence"/>
</dbReference>
<feature type="coiled-coil region" evidence="1">
    <location>
        <begin position="28"/>
        <end position="60"/>
    </location>
</feature>
<evidence type="ECO:0000256" key="1">
    <source>
        <dbReference type="SAM" id="Coils"/>
    </source>
</evidence>
<evidence type="ECO:0000313" key="4">
    <source>
        <dbReference type="Proteomes" id="UP000199626"/>
    </source>
</evidence>
<feature type="chain" id="PRO_5011488977" description="Type IV pilus biogenesis protein PilP" evidence="2">
    <location>
        <begin position="19"/>
        <end position="136"/>
    </location>
</feature>
<evidence type="ECO:0000313" key="3">
    <source>
        <dbReference type="EMBL" id="SDB46842.1"/>
    </source>
</evidence>
<feature type="signal peptide" evidence="2">
    <location>
        <begin position="1"/>
        <end position="18"/>
    </location>
</feature>
<dbReference type="OrthoDB" id="6238510at2"/>
<dbReference type="RefSeq" id="WP_092593742.1">
    <property type="nucleotide sequence ID" value="NZ_FMXN01000011.1"/>
</dbReference>
<gene>
    <name evidence="3" type="ORF">SAMN02927930_01821</name>
</gene>